<keyword evidence="6 10" id="KW-0229">DNA integration</keyword>
<dbReference type="Pfam" id="PF02899">
    <property type="entry name" value="Phage_int_SAM_1"/>
    <property type="match status" value="1"/>
</dbReference>
<dbReference type="InterPro" id="IPR004107">
    <property type="entry name" value="Integrase_SAM-like_N"/>
</dbReference>
<dbReference type="Proteomes" id="UP000285794">
    <property type="component" value="Unassembled WGS sequence"/>
</dbReference>
<organism evidence="13 14">
    <name type="scientific">Ancylomarina euxinus</name>
    <dbReference type="NCBI Taxonomy" id="2283627"/>
    <lineage>
        <taxon>Bacteria</taxon>
        <taxon>Pseudomonadati</taxon>
        <taxon>Bacteroidota</taxon>
        <taxon>Bacteroidia</taxon>
        <taxon>Marinilabiliales</taxon>
        <taxon>Marinifilaceae</taxon>
        <taxon>Ancylomarina</taxon>
    </lineage>
</organism>
<evidence type="ECO:0000256" key="9">
    <source>
        <dbReference type="ARBA" id="ARBA00023306"/>
    </source>
</evidence>
<evidence type="ECO:0000256" key="8">
    <source>
        <dbReference type="ARBA" id="ARBA00023172"/>
    </source>
</evidence>
<keyword evidence="14" id="KW-1185">Reference proteome</keyword>
<evidence type="ECO:0000256" key="4">
    <source>
        <dbReference type="ARBA" id="ARBA00022618"/>
    </source>
</evidence>
<dbReference type="PANTHER" id="PTHR30349:SF81">
    <property type="entry name" value="TYROSINE RECOMBINASE XERC"/>
    <property type="match status" value="1"/>
</dbReference>
<evidence type="ECO:0000256" key="3">
    <source>
        <dbReference type="ARBA" id="ARBA00022490"/>
    </source>
</evidence>
<comment type="similarity">
    <text evidence="2">Belongs to the 'phage' integrase family. XerD subfamily.</text>
</comment>
<evidence type="ECO:0000259" key="11">
    <source>
        <dbReference type="PROSITE" id="PS51898"/>
    </source>
</evidence>
<evidence type="ECO:0000256" key="1">
    <source>
        <dbReference type="ARBA" id="ARBA00004496"/>
    </source>
</evidence>
<dbReference type="InterPro" id="IPR023009">
    <property type="entry name" value="Tyrosine_recombinase_XerC/XerD"/>
</dbReference>
<comment type="similarity">
    <text evidence="10">Belongs to the 'phage' integrase family. XerC subfamily.</text>
</comment>
<dbReference type="OrthoDB" id="9801717at2"/>
<dbReference type="InterPro" id="IPR050090">
    <property type="entry name" value="Tyrosine_recombinase_XerCD"/>
</dbReference>
<dbReference type="SUPFAM" id="SSF56349">
    <property type="entry name" value="DNA breaking-rejoining enzymes"/>
    <property type="match status" value="1"/>
</dbReference>
<feature type="active site" evidence="10">
    <location>
        <position position="149"/>
    </location>
</feature>
<dbReference type="InterPro" id="IPR013762">
    <property type="entry name" value="Integrase-like_cat_sf"/>
</dbReference>
<feature type="active site" evidence="10">
    <location>
        <position position="271"/>
    </location>
</feature>
<comment type="caution">
    <text evidence="13">The sequence shown here is derived from an EMBL/GenBank/DDBJ whole genome shotgun (WGS) entry which is preliminary data.</text>
</comment>
<dbReference type="CDD" id="cd00798">
    <property type="entry name" value="INT_XerDC_C"/>
    <property type="match status" value="1"/>
</dbReference>
<reference evidence="13 14" key="1">
    <citation type="submission" date="2018-07" db="EMBL/GenBank/DDBJ databases">
        <title>Draft genome sequence of Ancylomarina sp. M1P.</title>
        <authorList>
            <person name="Yadav S."/>
            <person name="Villanueva L."/>
            <person name="Damste J.S.S."/>
        </authorList>
    </citation>
    <scope>NUCLEOTIDE SEQUENCE [LARGE SCALE GENOMIC DNA]</scope>
    <source>
        <strain evidence="13 14">M1P</strain>
    </source>
</reference>
<dbReference type="GO" id="GO:0007059">
    <property type="term" value="P:chromosome segregation"/>
    <property type="evidence" value="ECO:0007669"/>
    <property type="project" value="UniProtKB-UniRule"/>
</dbReference>
<proteinExistence type="inferred from homology"/>
<accession>A0A425XX83</accession>
<dbReference type="Pfam" id="PF00589">
    <property type="entry name" value="Phage_integrase"/>
    <property type="match status" value="1"/>
</dbReference>
<dbReference type="InterPro" id="IPR002104">
    <property type="entry name" value="Integrase_catalytic"/>
</dbReference>
<evidence type="ECO:0000256" key="2">
    <source>
        <dbReference type="ARBA" id="ARBA00010450"/>
    </source>
</evidence>
<dbReference type="PROSITE" id="PS51900">
    <property type="entry name" value="CB"/>
    <property type="match status" value="1"/>
</dbReference>
<dbReference type="InterPro" id="IPR011932">
    <property type="entry name" value="Recomb_XerD"/>
</dbReference>
<evidence type="ECO:0000313" key="13">
    <source>
        <dbReference type="EMBL" id="RRG19262.1"/>
    </source>
</evidence>
<dbReference type="InterPro" id="IPR044068">
    <property type="entry name" value="CB"/>
</dbReference>
<dbReference type="RefSeq" id="WP_125031880.1">
    <property type="nucleotide sequence ID" value="NZ_JAPXVP010000019.1"/>
</dbReference>
<keyword evidence="5 10" id="KW-0159">Chromosome partition</keyword>
<evidence type="ECO:0000259" key="12">
    <source>
        <dbReference type="PROSITE" id="PS51900"/>
    </source>
</evidence>
<dbReference type="InterPro" id="IPR010998">
    <property type="entry name" value="Integrase_recombinase_N"/>
</dbReference>
<evidence type="ECO:0000256" key="6">
    <source>
        <dbReference type="ARBA" id="ARBA00022908"/>
    </source>
</evidence>
<dbReference type="AlphaFoldDB" id="A0A425XX83"/>
<protein>
    <recommendedName>
        <fullName evidence="10">Tyrosine recombinase XerC</fullName>
    </recommendedName>
</protein>
<dbReference type="GO" id="GO:0009037">
    <property type="term" value="F:tyrosine-based site-specific recombinase activity"/>
    <property type="evidence" value="ECO:0007669"/>
    <property type="project" value="UniProtKB-UniRule"/>
</dbReference>
<comment type="subcellular location">
    <subcellularLocation>
        <location evidence="1 10">Cytoplasm</location>
    </subcellularLocation>
</comment>
<dbReference type="NCBIfam" id="NF040815">
    <property type="entry name" value="recomb_XerA_Arch"/>
    <property type="match status" value="1"/>
</dbReference>
<feature type="active site" evidence="10">
    <location>
        <position position="245"/>
    </location>
</feature>
<keyword evidence="4 10" id="KW-0132">Cell division</keyword>
<keyword evidence="8 10" id="KW-0233">DNA recombination</keyword>
<feature type="active site" evidence="10">
    <location>
        <position position="248"/>
    </location>
</feature>
<evidence type="ECO:0000256" key="7">
    <source>
        <dbReference type="ARBA" id="ARBA00023125"/>
    </source>
</evidence>
<comment type="function">
    <text evidence="10">Site-specific tyrosine recombinase, which acts by catalyzing the cutting and rejoining of the recombining DNA molecules. The XerC-XerD complex is essential to convert dimers of the bacterial chromosome into monomers to permit their segregation at cell division. It also contributes to the segregational stability of plasmids.</text>
</comment>
<keyword evidence="3 10" id="KW-0963">Cytoplasm</keyword>
<feature type="domain" description="Tyr recombinase" evidence="11">
    <location>
        <begin position="109"/>
        <end position="293"/>
    </location>
</feature>
<dbReference type="NCBIfam" id="TIGR02225">
    <property type="entry name" value="recomb_XerD"/>
    <property type="match status" value="1"/>
</dbReference>
<keyword evidence="7 10" id="KW-0238">DNA-binding</keyword>
<dbReference type="Gene3D" id="1.10.443.10">
    <property type="entry name" value="Intergrase catalytic core"/>
    <property type="match status" value="1"/>
</dbReference>
<name>A0A425XX83_9BACT</name>
<feature type="active site" description="O-(3'-phospho-DNA)-tyrosine intermediate" evidence="10">
    <location>
        <position position="280"/>
    </location>
</feature>
<gene>
    <name evidence="13" type="primary">xerD</name>
    <name evidence="10" type="synonym">xerC</name>
    <name evidence="13" type="ORF">DWB61_15925</name>
</gene>
<dbReference type="GO" id="GO:0051301">
    <property type="term" value="P:cell division"/>
    <property type="evidence" value="ECO:0007669"/>
    <property type="project" value="UniProtKB-KW"/>
</dbReference>
<dbReference type="GO" id="GO:0005737">
    <property type="term" value="C:cytoplasm"/>
    <property type="evidence" value="ECO:0007669"/>
    <property type="project" value="UniProtKB-SubCell"/>
</dbReference>
<dbReference type="InterPro" id="IPR011010">
    <property type="entry name" value="DNA_brk_join_enz"/>
</dbReference>
<dbReference type="EMBL" id="QQWG01000022">
    <property type="protein sequence ID" value="RRG19262.1"/>
    <property type="molecule type" value="Genomic_DNA"/>
</dbReference>
<dbReference type="PROSITE" id="PS51898">
    <property type="entry name" value="TYR_RECOMBINASE"/>
    <property type="match status" value="1"/>
</dbReference>
<keyword evidence="9 10" id="KW-0131">Cell cycle</keyword>
<dbReference type="NCBIfam" id="NF001399">
    <property type="entry name" value="PRK00283.1"/>
    <property type="match status" value="1"/>
</dbReference>
<dbReference type="Gene3D" id="1.10.150.130">
    <property type="match status" value="1"/>
</dbReference>
<sequence>MNWTTTIENFKTYLTLEKSLSKNSIDAYINDITKLTTFFKEQGRTVAPVEVVLQDLKDFVTWINDAGTSPRTQARVISGIKAYFKYLLLEEIIDRNPTALLEAPKIGRKLPHTLTVDEIDVLVKAVDTNKAEGQRNRAILETLYSCGLRVSELIDLRVSNLHFRMGFIKIHGKGNKERLIPIGKRAKKEIKLYLKSYRGKLNIDKDSEDILFLNRRGRKLSRVMIFTIIKNLSKKVGLTKNVSPHTFRHSFASHLVEGGADLRAVQEMLGHESILTTEIYTHLDRDYLKETIKNCHPRSKDQ</sequence>
<dbReference type="GO" id="GO:0006313">
    <property type="term" value="P:DNA transposition"/>
    <property type="evidence" value="ECO:0007669"/>
    <property type="project" value="UniProtKB-UniRule"/>
</dbReference>
<dbReference type="PANTHER" id="PTHR30349">
    <property type="entry name" value="PHAGE INTEGRASE-RELATED"/>
    <property type="match status" value="1"/>
</dbReference>
<dbReference type="HAMAP" id="MF_01808">
    <property type="entry name" value="Recomb_XerC_XerD"/>
    <property type="match status" value="1"/>
</dbReference>
<dbReference type="GO" id="GO:0003677">
    <property type="term" value="F:DNA binding"/>
    <property type="evidence" value="ECO:0007669"/>
    <property type="project" value="UniProtKB-UniRule"/>
</dbReference>
<evidence type="ECO:0000256" key="5">
    <source>
        <dbReference type="ARBA" id="ARBA00022829"/>
    </source>
</evidence>
<evidence type="ECO:0000256" key="10">
    <source>
        <dbReference type="HAMAP-Rule" id="MF_01808"/>
    </source>
</evidence>
<feature type="active site" evidence="10">
    <location>
        <position position="173"/>
    </location>
</feature>
<evidence type="ECO:0000313" key="14">
    <source>
        <dbReference type="Proteomes" id="UP000285794"/>
    </source>
</evidence>
<comment type="subunit">
    <text evidence="10">Forms a cyclic heterotetrameric complex composed of two molecules of XerC and two molecules of XerD.</text>
</comment>
<feature type="domain" description="Core-binding (CB)" evidence="12">
    <location>
        <begin position="1"/>
        <end position="88"/>
    </location>
</feature>